<dbReference type="Pfam" id="PF06347">
    <property type="entry name" value="SH3_4"/>
    <property type="match status" value="2"/>
</dbReference>
<dbReference type="Proteomes" id="UP000538147">
    <property type="component" value="Unassembled WGS sequence"/>
</dbReference>
<organism evidence="2 3">
    <name type="scientific">Polymorphobacter multimanifer</name>
    <dbReference type="NCBI Taxonomy" id="1070431"/>
    <lineage>
        <taxon>Bacteria</taxon>
        <taxon>Pseudomonadati</taxon>
        <taxon>Pseudomonadota</taxon>
        <taxon>Alphaproteobacteria</taxon>
        <taxon>Sphingomonadales</taxon>
        <taxon>Sphingosinicellaceae</taxon>
        <taxon>Polymorphobacter</taxon>
    </lineage>
</organism>
<proteinExistence type="predicted"/>
<name>A0A841LEB3_9SPHN</name>
<reference evidence="2 3" key="1">
    <citation type="submission" date="2020-08" db="EMBL/GenBank/DDBJ databases">
        <title>Genomic Encyclopedia of Type Strains, Phase IV (KMG-IV): sequencing the most valuable type-strain genomes for metagenomic binning, comparative biology and taxonomic classification.</title>
        <authorList>
            <person name="Goeker M."/>
        </authorList>
    </citation>
    <scope>NUCLEOTIDE SEQUENCE [LARGE SCALE GENOMIC DNA]</scope>
    <source>
        <strain evidence="2 3">DSM 102189</strain>
    </source>
</reference>
<feature type="signal peptide" evidence="1">
    <location>
        <begin position="1"/>
        <end position="24"/>
    </location>
</feature>
<evidence type="ECO:0000313" key="2">
    <source>
        <dbReference type="EMBL" id="MBB6228155.1"/>
    </source>
</evidence>
<accession>A0A841LEB3</accession>
<keyword evidence="3" id="KW-1185">Reference proteome</keyword>
<evidence type="ECO:0000256" key="1">
    <source>
        <dbReference type="SAM" id="SignalP"/>
    </source>
</evidence>
<dbReference type="RefSeq" id="WP_184199975.1">
    <property type="nucleotide sequence ID" value="NZ_BMOX01000040.1"/>
</dbReference>
<sequence>MPPSLRLTLLCGLLAASVATPVRAQENADGTTTLPVPRFVSLRSNRAMMRAGPDDQRFPILWEYRRKGLPLEVVREYGIWRQVRDVDGTVGWMNKALLTGTRTAVVTERERILYVAPNTRSRVAWRIEPGTVVNITLCEDVWCRVSNEGRSGFILRAHLWGTYPKEVITN</sequence>
<comment type="caution">
    <text evidence="2">The sequence shown here is derived from an EMBL/GenBank/DDBJ whole genome shotgun (WGS) entry which is preliminary data.</text>
</comment>
<feature type="chain" id="PRO_5032855179" evidence="1">
    <location>
        <begin position="25"/>
        <end position="170"/>
    </location>
</feature>
<gene>
    <name evidence="2" type="ORF">FHS79_002340</name>
</gene>
<dbReference type="Gene3D" id="2.30.30.40">
    <property type="entry name" value="SH3 Domains"/>
    <property type="match status" value="1"/>
</dbReference>
<keyword evidence="1" id="KW-0732">Signal</keyword>
<dbReference type="EMBL" id="JACIIV010000016">
    <property type="protein sequence ID" value="MBB6228155.1"/>
    <property type="molecule type" value="Genomic_DNA"/>
</dbReference>
<evidence type="ECO:0000313" key="3">
    <source>
        <dbReference type="Proteomes" id="UP000538147"/>
    </source>
</evidence>
<dbReference type="AlphaFoldDB" id="A0A841LEB3"/>
<dbReference type="InterPro" id="IPR010466">
    <property type="entry name" value="DUF1058"/>
</dbReference>
<protein>
    <submittedName>
        <fullName evidence="2">SH3-like domain-containing protein</fullName>
    </submittedName>
</protein>